<evidence type="ECO:0000256" key="1">
    <source>
        <dbReference type="SAM" id="MobiDB-lite"/>
    </source>
</evidence>
<evidence type="ECO:0000259" key="2">
    <source>
        <dbReference type="Pfam" id="PF04149"/>
    </source>
</evidence>
<dbReference type="OrthoDB" id="4330022at2"/>
<evidence type="ECO:0000313" key="3">
    <source>
        <dbReference type="EMBL" id="PRY43451.1"/>
    </source>
</evidence>
<keyword evidence="4" id="KW-1185">Reference proteome</keyword>
<dbReference type="Pfam" id="PF04149">
    <property type="entry name" value="DUF397"/>
    <property type="match status" value="1"/>
</dbReference>
<sequence>MDPRLHGASWRKASRSGQSGGECVEIALCADADGVRDSKNATGPALVFPKGRLTAFLARAGAGRLDG</sequence>
<comment type="caution">
    <text evidence="3">The sequence shown here is derived from an EMBL/GenBank/DDBJ whole genome shotgun (WGS) entry which is preliminary data.</text>
</comment>
<dbReference type="Proteomes" id="UP000239494">
    <property type="component" value="Unassembled WGS sequence"/>
</dbReference>
<feature type="domain" description="DUF397" evidence="2">
    <location>
        <begin position="8"/>
        <end position="60"/>
    </location>
</feature>
<dbReference type="EMBL" id="PVTF01000003">
    <property type="protein sequence ID" value="PRY43451.1"/>
    <property type="molecule type" value="Genomic_DNA"/>
</dbReference>
<accession>A0A2T0TCS3</accession>
<protein>
    <submittedName>
        <fullName evidence="3">Uncharacterized protein DUF397</fullName>
    </submittedName>
</protein>
<gene>
    <name evidence="3" type="ORF">CLV43_103194</name>
</gene>
<dbReference type="InterPro" id="IPR007278">
    <property type="entry name" value="DUF397"/>
</dbReference>
<name>A0A2T0TCS3_9PSEU</name>
<feature type="region of interest" description="Disordered" evidence="1">
    <location>
        <begin position="1"/>
        <end position="20"/>
    </location>
</feature>
<dbReference type="RefSeq" id="WP_106187029.1">
    <property type="nucleotide sequence ID" value="NZ_PVTF01000003.1"/>
</dbReference>
<evidence type="ECO:0000313" key="4">
    <source>
        <dbReference type="Proteomes" id="UP000239494"/>
    </source>
</evidence>
<dbReference type="AlphaFoldDB" id="A0A2T0TCS3"/>
<proteinExistence type="predicted"/>
<organism evidence="3 4">
    <name type="scientific">Umezawaea tangerina</name>
    <dbReference type="NCBI Taxonomy" id="84725"/>
    <lineage>
        <taxon>Bacteria</taxon>
        <taxon>Bacillati</taxon>
        <taxon>Actinomycetota</taxon>
        <taxon>Actinomycetes</taxon>
        <taxon>Pseudonocardiales</taxon>
        <taxon>Pseudonocardiaceae</taxon>
        <taxon>Umezawaea</taxon>
    </lineage>
</organism>
<reference evidence="3 4" key="1">
    <citation type="submission" date="2018-03" db="EMBL/GenBank/DDBJ databases">
        <title>Genomic Encyclopedia of Archaeal and Bacterial Type Strains, Phase II (KMG-II): from individual species to whole genera.</title>
        <authorList>
            <person name="Goeker M."/>
        </authorList>
    </citation>
    <scope>NUCLEOTIDE SEQUENCE [LARGE SCALE GENOMIC DNA]</scope>
    <source>
        <strain evidence="3 4">DSM 44720</strain>
    </source>
</reference>